<feature type="compositionally biased region" description="Basic and acidic residues" evidence="1">
    <location>
        <begin position="88"/>
        <end position="104"/>
    </location>
</feature>
<name>A0AAD5S3B4_9FUNG</name>
<evidence type="ECO:0000256" key="1">
    <source>
        <dbReference type="SAM" id="MobiDB-lite"/>
    </source>
</evidence>
<evidence type="ECO:0000313" key="2">
    <source>
        <dbReference type="EMBL" id="KAJ3033813.1"/>
    </source>
</evidence>
<comment type="caution">
    <text evidence="2">The sequence shown here is derived from an EMBL/GenBank/DDBJ whole genome shotgun (WGS) entry which is preliminary data.</text>
</comment>
<dbReference type="EMBL" id="JADGJD010002238">
    <property type="protein sequence ID" value="KAJ3033813.1"/>
    <property type="molecule type" value="Genomic_DNA"/>
</dbReference>
<feature type="non-terminal residue" evidence="2">
    <location>
        <position position="1"/>
    </location>
</feature>
<dbReference type="Proteomes" id="UP001212841">
    <property type="component" value="Unassembled WGS sequence"/>
</dbReference>
<feature type="compositionally biased region" description="Pro residues" evidence="1">
    <location>
        <begin position="31"/>
        <end position="43"/>
    </location>
</feature>
<reference evidence="2" key="1">
    <citation type="submission" date="2020-05" db="EMBL/GenBank/DDBJ databases">
        <title>Phylogenomic resolution of chytrid fungi.</title>
        <authorList>
            <person name="Stajich J.E."/>
            <person name="Amses K."/>
            <person name="Simmons R."/>
            <person name="Seto K."/>
            <person name="Myers J."/>
            <person name="Bonds A."/>
            <person name="Quandt C.A."/>
            <person name="Barry K."/>
            <person name="Liu P."/>
            <person name="Grigoriev I."/>
            <person name="Longcore J.E."/>
            <person name="James T.Y."/>
        </authorList>
    </citation>
    <scope>NUCLEOTIDE SEQUENCE</scope>
    <source>
        <strain evidence="2">JEL0318</strain>
    </source>
</reference>
<evidence type="ECO:0000313" key="3">
    <source>
        <dbReference type="Proteomes" id="UP001212841"/>
    </source>
</evidence>
<proteinExistence type="predicted"/>
<feature type="region of interest" description="Disordered" evidence="1">
    <location>
        <begin position="1"/>
        <end position="116"/>
    </location>
</feature>
<feature type="compositionally biased region" description="Pro residues" evidence="1">
    <location>
        <begin position="66"/>
        <end position="80"/>
    </location>
</feature>
<feature type="compositionally biased region" description="Polar residues" evidence="1">
    <location>
        <begin position="19"/>
        <end position="28"/>
    </location>
</feature>
<keyword evidence="3" id="KW-1185">Reference proteome</keyword>
<protein>
    <submittedName>
        <fullName evidence="2">Uncharacterized protein</fullName>
    </submittedName>
</protein>
<organism evidence="2 3">
    <name type="scientific">Rhizophlyctis rosea</name>
    <dbReference type="NCBI Taxonomy" id="64517"/>
    <lineage>
        <taxon>Eukaryota</taxon>
        <taxon>Fungi</taxon>
        <taxon>Fungi incertae sedis</taxon>
        <taxon>Chytridiomycota</taxon>
        <taxon>Chytridiomycota incertae sedis</taxon>
        <taxon>Chytridiomycetes</taxon>
        <taxon>Rhizophlyctidales</taxon>
        <taxon>Rhizophlyctidaceae</taxon>
        <taxon>Rhizophlyctis</taxon>
    </lineage>
</organism>
<sequence length="210" mass="22423">MTEASEPEPLSAADVAPYSATSQRPTTDNPQPIPTLPLPPPQQVPTNTSVLDQPTPLIPTFVKPFPSDPSSPTTPSPLKPKPSKRQGKAKDTPTKEPSKREVKQVEATPIYTDKSKPLPLHEALTQSRYIWSNHTFAKCPYEVPPSLSGTTSEGATFEDVGSGDMVIGPHIFGGVRFLKVLLPPEAEKVDERVGVGAVEKVKGAVGDGAE</sequence>
<gene>
    <name evidence="2" type="ORF">HK097_004715</name>
</gene>
<accession>A0AAD5S3B4</accession>
<dbReference type="AlphaFoldDB" id="A0AAD5S3B4"/>